<evidence type="ECO:0000313" key="2">
    <source>
        <dbReference type="Proteomes" id="UP000218606"/>
    </source>
</evidence>
<proteinExistence type="predicted"/>
<sequence>MLPGVPYAFALDAGAIDQRVYSLLIQNMISAAGKTRQQQASLRRPLQKLPMELQRFRVVCCRGQSAAERVVPA</sequence>
<organism evidence="1 2">
    <name type="scientific">Phaeobacter piscinae</name>
    <dbReference type="NCBI Taxonomy" id="1580596"/>
    <lineage>
        <taxon>Bacteria</taxon>
        <taxon>Pseudomonadati</taxon>
        <taxon>Pseudomonadota</taxon>
        <taxon>Alphaproteobacteria</taxon>
        <taxon>Rhodobacterales</taxon>
        <taxon>Roseobacteraceae</taxon>
        <taxon>Phaeobacter</taxon>
    </lineage>
</organism>
<evidence type="ECO:0000313" key="1">
    <source>
        <dbReference type="EMBL" id="ATG45651.1"/>
    </source>
</evidence>
<dbReference type="AlphaFoldDB" id="A0AAN1GV14"/>
<dbReference type="EMBL" id="CP010769">
    <property type="protein sequence ID" value="ATG45651.1"/>
    <property type="molecule type" value="Genomic_DNA"/>
</dbReference>
<accession>A0AAN1GV14</accession>
<geneLocation type="plasmid" evidence="2">
    <name>pp13_b</name>
</geneLocation>
<keyword evidence="1" id="KW-0614">Plasmid</keyword>
<dbReference type="Proteomes" id="UP000218606">
    <property type="component" value="Plasmid pP13_b"/>
</dbReference>
<name>A0AAN1GV14_9RHOB</name>
<gene>
    <name evidence="1" type="ORF">PhaeoP13_03769</name>
</gene>
<protein>
    <submittedName>
        <fullName evidence="1">Uncharacterized protein</fullName>
    </submittedName>
</protein>
<reference evidence="1 2" key="1">
    <citation type="journal article" date="2017" name="Front. Microbiol.">
        <title>Phaeobacter piscinae sp. nov., a species of the Roseobacter group and potential aquaculture probiont.</title>
        <authorList>
            <person name="Sonnenschein E.C."/>
            <person name="Phippen C.B.W."/>
            <person name="Nielsen K.F."/>
            <person name="Mateiu R.V."/>
            <person name="Melchiorsen J."/>
            <person name="Gram L."/>
            <person name="Overmann J."/>
            <person name="Freese H.M."/>
        </authorList>
    </citation>
    <scope>NUCLEOTIDE SEQUENCE [LARGE SCALE GENOMIC DNA]</scope>
    <source>
        <strain evidence="1 2">P13</strain>
    </source>
</reference>